<evidence type="ECO:0000313" key="4">
    <source>
        <dbReference type="Proteomes" id="UP000633814"/>
    </source>
</evidence>
<comment type="caution">
    <text evidence="3">The sequence shown here is derived from an EMBL/GenBank/DDBJ whole genome shotgun (WGS) entry which is preliminary data.</text>
</comment>
<dbReference type="HAMAP" id="MF_00048">
    <property type="entry name" value="UPF0102"/>
    <property type="match status" value="1"/>
</dbReference>
<dbReference type="InterPro" id="IPR003509">
    <property type="entry name" value="UPF0102_YraN-like"/>
</dbReference>
<evidence type="ECO:0000256" key="2">
    <source>
        <dbReference type="HAMAP-Rule" id="MF_00048"/>
    </source>
</evidence>
<dbReference type="Proteomes" id="UP000633814">
    <property type="component" value="Unassembled WGS sequence"/>
</dbReference>
<name>A0ABS8C706_9ALTE</name>
<dbReference type="InterPro" id="IPR011856">
    <property type="entry name" value="tRNA_endonuc-like_dom_sf"/>
</dbReference>
<protein>
    <recommendedName>
        <fullName evidence="2">UPF0102 protein JAO78_014960</fullName>
    </recommendedName>
</protein>
<comment type="similarity">
    <text evidence="1 2">Belongs to the UPF0102 family.</text>
</comment>
<sequence>MNELGQQYEALALQFLQQQGLSLVQQNFSCKLGEIDLIMRHGPYWVFVEVKYRSSTAFGGALAAITPAKRQKVLKAVQYYQQQHRLSQQPCRIDVVAIEGQAPYQYNWLQNAFS</sequence>
<dbReference type="Gene3D" id="3.40.1350.10">
    <property type="match status" value="1"/>
</dbReference>
<keyword evidence="4" id="KW-1185">Reference proteome</keyword>
<dbReference type="NCBIfam" id="TIGR00252">
    <property type="entry name" value="YraN family protein"/>
    <property type="match status" value="1"/>
</dbReference>
<evidence type="ECO:0000313" key="3">
    <source>
        <dbReference type="EMBL" id="MCB5228109.1"/>
    </source>
</evidence>
<dbReference type="EMBL" id="JAEINI020000014">
    <property type="protein sequence ID" value="MCB5228109.1"/>
    <property type="molecule type" value="Genomic_DNA"/>
</dbReference>
<dbReference type="InterPro" id="IPR011335">
    <property type="entry name" value="Restrct_endonuc-II-like"/>
</dbReference>
<organism evidence="3 4">
    <name type="scientific">Alishewanella maricola</name>
    <dbReference type="NCBI Taxonomy" id="2795740"/>
    <lineage>
        <taxon>Bacteria</taxon>
        <taxon>Pseudomonadati</taxon>
        <taxon>Pseudomonadota</taxon>
        <taxon>Gammaproteobacteria</taxon>
        <taxon>Alteromonadales</taxon>
        <taxon>Alteromonadaceae</taxon>
        <taxon>Alishewanella</taxon>
    </lineage>
</organism>
<dbReference type="NCBIfam" id="NF009150">
    <property type="entry name" value="PRK12497.1-3"/>
    <property type="match status" value="1"/>
</dbReference>
<accession>A0ABS8C706</accession>
<reference evidence="3 4" key="1">
    <citation type="submission" date="2021-10" db="EMBL/GenBank/DDBJ databases">
        <title>Alishewanella koreense sp. nov. isolated from seawater of southwestern coast in South Korea and the proposal for the reclassification of Rheinheimera perlucida and Rheinheimera tuosuensis as Arsukibacterium perlucida and Arsukibacterium tuosuensis.</title>
        <authorList>
            <person name="Kim K.H."/>
            <person name="Ruan W."/>
            <person name="Kim K.R."/>
            <person name="Baek J.H."/>
            <person name="Jeon C.O."/>
        </authorList>
    </citation>
    <scope>NUCLEOTIDE SEQUENCE [LARGE SCALE GENOMIC DNA]</scope>
    <source>
        <strain evidence="3 4">16-MA</strain>
    </source>
</reference>
<evidence type="ECO:0000256" key="1">
    <source>
        <dbReference type="ARBA" id="ARBA00006738"/>
    </source>
</evidence>
<dbReference type="RefSeq" id="WP_226752172.1">
    <property type="nucleotide sequence ID" value="NZ_JAEINI020000014.1"/>
</dbReference>
<dbReference type="Pfam" id="PF02021">
    <property type="entry name" value="UPF0102"/>
    <property type="match status" value="1"/>
</dbReference>
<gene>
    <name evidence="3" type="ORF">JAO78_014960</name>
</gene>
<proteinExistence type="inferred from homology"/>
<dbReference type="CDD" id="cd20736">
    <property type="entry name" value="PoNe_Nuclease"/>
    <property type="match status" value="1"/>
</dbReference>
<dbReference type="PANTHER" id="PTHR34039:SF1">
    <property type="entry name" value="UPF0102 PROTEIN YRAN"/>
    <property type="match status" value="1"/>
</dbReference>
<dbReference type="SUPFAM" id="SSF52980">
    <property type="entry name" value="Restriction endonuclease-like"/>
    <property type="match status" value="1"/>
</dbReference>
<dbReference type="PANTHER" id="PTHR34039">
    <property type="entry name" value="UPF0102 PROTEIN YRAN"/>
    <property type="match status" value="1"/>
</dbReference>